<name>A0A560FJX8_9PROT</name>
<dbReference type="OrthoDB" id="7285081at2"/>
<feature type="compositionally biased region" description="Basic and acidic residues" evidence="2">
    <location>
        <begin position="194"/>
        <end position="225"/>
    </location>
</feature>
<keyword evidence="3" id="KW-0812">Transmembrane</keyword>
<evidence type="ECO:0000256" key="3">
    <source>
        <dbReference type="SAM" id="Phobius"/>
    </source>
</evidence>
<evidence type="ECO:0000313" key="5">
    <source>
        <dbReference type="EMBL" id="TWB21899.1"/>
    </source>
</evidence>
<protein>
    <recommendedName>
        <fullName evidence="4">DUF6468 domain-containing protein</fullName>
    </recommendedName>
</protein>
<feature type="compositionally biased region" description="Gly residues" evidence="2">
    <location>
        <begin position="144"/>
        <end position="154"/>
    </location>
</feature>
<organism evidence="5 6">
    <name type="scientific">Nitrospirillum amazonense</name>
    <dbReference type="NCBI Taxonomy" id="28077"/>
    <lineage>
        <taxon>Bacteria</taxon>
        <taxon>Pseudomonadati</taxon>
        <taxon>Pseudomonadota</taxon>
        <taxon>Alphaproteobacteria</taxon>
        <taxon>Rhodospirillales</taxon>
        <taxon>Azospirillaceae</taxon>
        <taxon>Nitrospirillum</taxon>
    </lineage>
</organism>
<keyword evidence="1" id="KW-0175">Coiled coil</keyword>
<evidence type="ECO:0000256" key="1">
    <source>
        <dbReference type="SAM" id="Coils"/>
    </source>
</evidence>
<dbReference type="InterPro" id="IPR045531">
    <property type="entry name" value="DUF6468"/>
</dbReference>
<keyword evidence="3" id="KW-1133">Transmembrane helix</keyword>
<sequence>MSLTILLSLALDVVVGGLLVATIVYALRLNRQIAQLRDSRGEMEALVREFSEATAQADAGVKGMRKAAAESGEALQYLIGRADKMREELEQMTQAADALAARLEGAAGRARANAAPPEPARDSRPEPRDLPRAEALRGSVASGGMAGLAGGGVNGHRSEAPRGGAGIRPDPRSLPARLEGERGGSAAGGGQERSAAERQLAERMAAERLIAERQMAERLAGERPATDPLNGARTPERAPRPERSGDRYGNDASLDEGRPTPRAAPARLPAPGAAVSGGDVGAGGPGGGSQSGAGQPEARSRAERELLQALENMRQ</sequence>
<dbReference type="RefSeq" id="WP_145749563.1">
    <property type="nucleotide sequence ID" value="NZ_VITN01000004.1"/>
</dbReference>
<evidence type="ECO:0000256" key="2">
    <source>
        <dbReference type="SAM" id="MobiDB-lite"/>
    </source>
</evidence>
<proteinExistence type="predicted"/>
<reference evidence="5 6" key="1">
    <citation type="submission" date="2019-06" db="EMBL/GenBank/DDBJ databases">
        <title>Genomic Encyclopedia of Type Strains, Phase IV (KMG-V): Genome sequencing to study the core and pangenomes of soil and plant-associated prokaryotes.</title>
        <authorList>
            <person name="Whitman W."/>
        </authorList>
    </citation>
    <scope>NUCLEOTIDE SEQUENCE [LARGE SCALE GENOMIC DNA]</scope>
    <source>
        <strain evidence="5 6">BR 11880</strain>
    </source>
</reference>
<feature type="domain" description="DUF6468" evidence="4">
    <location>
        <begin position="36"/>
        <end position="111"/>
    </location>
</feature>
<comment type="caution">
    <text evidence="5">The sequence shown here is derived from an EMBL/GenBank/DDBJ whole genome shotgun (WGS) entry which is preliminary data.</text>
</comment>
<dbReference type="Proteomes" id="UP000319859">
    <property type="component" value="Unassembled WGS sequence"/>
</dbReference>
<feature type="compositionally biased region" description="Basic and acidic residues" evidence="2">
    <location>
        <begin position="234"/>
        <end position="259"/>
    </location>
</feature>
<evidence type="ECO:0000313" key="6">
    <source>
        <dbReference type="Proteomes" id="UP000319859"/>
    </source>
</evidence>
<dbReference type="EMBL" id="VITN01000004">
    <property type="protein sequence ID" value="TWB21899.1"/>
    <property type="molecule type" value="Genomic_DNA"/>
</dbReference>
<feature type="region of interest" description="Disordered" evidence="2">
    <location>
        <begin position="107"/>
        <end position="315"/>
    </location>
</feature>
<keyword evidence="3" id="KW-0472">Membrane</keyword>
<evidence type="ECO:0000259" key="4">
    <source>
        <dbReference type="Pfam" id="PF20072"/>
    </source>
</evidence>
<dbReference type="Pfam" id="PF20072">
    <property type="entry name" value="DUF6468"/>
    <property type="match status" value="1"/>
</dbReference>
<dbReference type="AlphaFoldDB" id="A0A560FJX8"/>
<feature type="compositionally biased region" description="Low complexity" evidence="2">
    <location>
        <begin position="260"/>
        <end position="277"/>
    </location>
</feature>
<gene>
    <name evidence="5" type="ORF">FBZ89_104147</name>
</gene>
<feature type="compositionally biased region" description="Gly residues" evidence="2">
    <location>
        <begin position="278"/>
        <end position="291"/>
    </location>
</feature>
<feature type="coiled-coil region" evidence="1">
    <location>
        <begin position="29"/>
        <end position="102"/>
    </location>
</feature>
<feature type="compositionally biased region" description="Basic and acidic residues" evidence="2">
    <location>
        <begin position="119"/>
        <end position="135"/>
    </location>
</feature>
<feature type="transmembrane region" description="Helical" evidence="3">
    <location>
        <begin position="6"/>
        <end position="27"/>
    </location>
</feature>
<accession>A0A560FJX8</accession>